<dbReference type="Proteomes" id="UP000317512">
    <property type="component" value="Chromosome"/>
</dbReference>
<name>A0A5B8K196_9MOLU</name>
<keyword evidence="3" id="KW-0378">Hydrolase</keyword>
<dbReference type="AlphaFoldDB" id="A0A5B8K196"/>
<sequence>MKKFNFNGYLLEYFELFNNKDKNLIFIHGFGSNIEFFSKLITKLSSNYNIYGLNMPAHGDSEYSENLMNFKMFCEIFRQFMNFLDLDNITLIGHSLGGGIAAANLNNSYKIKKCVLIGPMNPTSLSRVNEFNECFFPRTVNEWEKLIKLCYYNPEIIIQNPEIRKRTEAYLKDYSVELDYIYQLGKDLPSSTNMEIIDIGLKNFNGEIGLFFGDHDGIIDLKKITSYYRSVSKNLNVYEIKKSRTFYLTWKLRGFHNKSYKFSRKIIINWCLHKCNHQFF</sequence>
<dbReference type="GO" id="GO:0046464">
    <property type="term" value="P:acylglycerol catabolic process"/>
    <property type="evidence" value="ECO:0007669"/>
    <property type="project" value="TreeGrafter"/>
</dbReference>
<dbReference type="RefSeq" id="WP_146308952.1">
    <property type="nucleotide sequence ID" value="NZ_CP041663.1"/>
</dbReference>
<organism evidence="3 4">
    <name type="scientific">Mycoplasma anserisalpingitidis</name>
    <dbReference type="NCBI Taxonomy" id="519450"/>
    <lineage>
        <taxon>Bacteria</taxon>
        <taxon>Bacillati</taxon>
        <taxon>Mycoplasmatota</taxon>
        <taxon>Mollicutes</taxon>
        <taxon>Mycoplasmataceae</taxon>
        <taxon>Mycoplasma</taxon>
    </lineage>
</organism>
<dbReference type="OrthoDB" id="403987at2"/>
<dbReference type="InterPro" id="IPR050266">
    <property type="entry name" value="AB_hydrolase_sf"/>
</dbReference>
<protein>
    <submittedName>
        <fullName evidence="3">Alpha/beta hydrolase</fullName>
    </submittedName>
</protein>
<evidence type="ECO:0000313" key="4">
    <source>
        <dbReference type="Proteomes" id="UP000317512"/>
    </source>
</evidence>
<dbReference type="PANTHER" id="PTHR43798:SF5">
    <property type="entry name" value="MONOACYLGLYCEROL LIPASE ABHD6"/>
    <property type="match status" value="1"/>
</dbReference>
<dbReference type="GO" id="GO:0016020">
    <property type="term" value="C:membrane"/>
    <property type="evidence" value="ECO:0007669"/>
    <property type="project" value="TreeGrafter"/>
</dbReference>
<dbReference type="PANTHER" id="PTHR43798">
    <property type="entry name" value="MONOACYLGLYCEROL LIPASE"/>
    <property type="match status" value="1"/>
</dbReference>
<gene>
    <name evidence="3" type="ORF">FOY43_02350</name>
</gene>
<dbReference type="GO" id="GO:0047372">
    <property type="term" value="F:monoacylglycerol lipase activity"/>
    <property type="evidence" value="ECO:0007669"/>
    <property type="project" value="TreeGrafter"/>
</dbReference>
<reference evidence="4" key="1">
    <citation type="submission" date="2019-07" db="EMBL/GenBank/DDBJ databases">
        <title>Complete genome sequences of three Mycoplasma sp. 1220 strains.</title>
        <authorList>
            <person name="Grozner D."/>
            <person name="Forro B."/>
            <person name="Kovacs A.B."/>
            <person name="Marton S."/>
            <person name="Banyai K."/>
            <person name="Kreizinger Z."/>
            <person name="Sulyok K.M."/>
            <person name="Gyuranecz M."/>
        </authorList>
    </citation>
    <scope>NUCLEOTIDE SEQUENCE [LARGE SCALE GENOMIC DNA]</scope>
    <source>
        <strain evidence="4">MYCAV93</strain>
    </source>
</reference>
<accession>A0A5B8K196</accession>
<dbReference type="EMBL" id="CP041663">
    <property type="protein sequence ID" value="QDY88489.1"/>
    <property type="molecule type" value="Genomic_DNA"/>
</dbReference>
<dbReference type="Gene3D" id="3.40.50.1820">
    <property type="entry name" value="alpha/beta hydrolase"/>
    <property type="match status" value="1"/>
</dbReference>
<proteinExistence type="inferred from homology"/>
<dbReference type="InterPro" id="IPR000073">
    <property type="entry name" value="AB_hydrolase_1"/>
</dbReference>
<evidence type="ECO:0000259" key="2">
    <source>
        <dbReference type="Pfam" id="PF00561"/>
    </source>
</evidence>
<dbReference type="InterPro" id="IPR029058">
    <property type="entry name" value="AB_hydrolase_fold"/>
</dbReference>
<comment type="similarity">
    <text evidence="1">Belongs to the lipase/esterase LIP3/BchO family.</text>
</comment>
<feature type="domain" description="AB hydrolase-1" evidence="2">
    <location>
        <begin position="24"/>
        <end position="137"/>
    </location>
</feature>
<evidence type="ECO:0000256" key="1">
    <source>
        <dbReference type="ARBA" id="ARBA00006989"/>
    </source>
</evidence>
<dbReference type="SUPFAM" id="SSF53474">
    <property type="entry name" value="alpha/beta-Hydrolases"/>
    <property type="match status" value="1"/>
</dbReference>
<evidence type="ECO:0000313" key="3">
    <source>
        <dbReference type="EMBL" id="QDY88489.1"/>
    </source>
</evidence>
<dbReference type="Pfam" id="PF00561">
    <property type="entry name" value="Abhydrolase_1"/>
    <property type="match status" value="1"/>
</dbReference>